<evidence type="ECO:0000313" key="1">
    <source>
        <dbReference type="EMBL" id="PDS49755.1"/>
    </source>
</evidence>
<comment type="caution">
    <text evidence="1">The sequence shown here is derived from an EMBL/GenBank/DDBJ whole genome shotgun (WGS) entry which is preliminary data.</text>
</comment>
<name>A0ABX4J3I0_9HYPH</name>
<accession>A0ABX4J3I0</accession>
<protein>
    <submittedName>
        <fullName evidence="1">Uncharacterized protein</fullName>
    </submittedName>
</protein>
<dbReference type="Proteomes" id="UP000219972">
    <property type="component" value="Unassembled WGS sequence"/>
</dbReference>
<evidence type="ECO:0000313" key="2">
    <source>
        <dbReference type="Proteomes" id="UP000219972"/>
    </source>
</evidence>
<organism evidence="1 2">
    <name type="scientific">Rhizobium anhuiense</name>
    <dbReference type="NCBI Taxonomy" id="1184720"/>
    <lineage>
        <taxon>Bacteria</taxon>
        <taxon>Pseudomonadati</taxon>
        <taxon>Pseudomonadota</taxon>
        <taxon>Alphaproteobacteria</taxon>
        <taxon>Hyphomicrobiales</taxon>
        <taxon>Rhizobiaceae</taxon>
        <taxon>Rhizobium/Agrobacterium group</taxon>
        <taxon>Rhizobium</taxon>
    </lineage>
</organism>
<reference evidence="1 2" key="1">
    <citation type="submission" date="2017-09" db="EMBL/GenBank/DDBJ databases">
        <title>Comparative genomics of rhizobia isolated from Phaseolus vulgaris in China.</title>
        <authorList>
            <person name="Tong W."/>
        </authorList>
    </citation>
    <scope>NUCLEOTIDE SEQUENCE [LARGE SCALE GENOMIC DNA]</scope>
    <source>
        <strain evidence="1 2">Y27</strain>
    </source>
</reference>
<sequence>MAVIVLTAIGVPAHAGCGLDPVCAISESAGRGAGKGAADSLRPLVTQVMEEEAPALIAQLQAAVDHNILTAEQAGQKLVDYATDLFNKAADDVVDKVANRSKSLIDYAAVRTIEIEKIVFADVQTIMKQLDCQGKSVAAALDRQRKITQEAVGGWFPRLFFWRRSKTEILEASCRTNLSVPDGLTYEYMERSTLAKLWRCVRIGSVDPNGPAIAIRDAFNDVEVNDRAAMCALEYDAEPLREVTGIWADDNQSAKAWGRAVRGD</sequence>
<keyword evidence="2" id="KW-1185">Reference proteome</keyword>
<dbReference type="EMBL" id="NWSL01000014">
    <property type="protein sequence ID" value="PDS49755.1"/>
    <property type="molecule type" value="Genomic_DNA"/>
</dbReference>
<gene>
    <name evidence="1" type="ORF">CO662_22040</name>
</gene>
<dbReference type="RefSeq" id="WP_097543967.1">
    <property type="nucleotide sequence ID" value="NZ_NWSL01000014.1"/>
</dbReference>
<proteinExistence type="predicted"/>